<dbReference type="InterPro" id="IPR007110">
    <property type="entry name" value="Ig-like_dom"/>
</dbReference>
<keyword evidence="2" id="KW-1003">Cell membrane</keyword>
<keyword evidence="10" id="KW-1015">Disulfide bond</keyword>
<keyword evidence="13" id="KW-0393">Immunoglobulin domain</keyword>
<dbReference type="eggNOG" id="ENOG502QTUT">
    <property type="taxonomic scope" value="Eukaryota"/>
</dbReference>
<evidence type="ECO:0000259" key="20">
    <source>
        <dbReference type="PROSITE" id="PS50835"/>
    </source>
</evidence>
<evidence type="ECO:0000256" key="9">
    <source>
        <dbReference type="ARBA" id="ARBA00023139"/>
    </source>
</evidence>
<keyword evidence="5" id="KW-0732">Signal</keyword>
<comment type="subcellular location">
    <subcellularLocation>
        <location evidence="1">Cell membrane</location>
        <topology evidence="1">Single-pass membrane protein</topology>
    </subcellularLocation>
</comment>
<evidence type="ECO:0000256" key="18">
    <source>
        <dbReference type="SAM" id="MobiDB-lite"/>
    </source>
</evidence>
<dbReference type="PANTHER" id="PTHR12207:SF22">
    <property type="entry name" value="IMMUNOGLOBULIN SUPERFAMILY MEMBER 8"/>
    <property type="match status" value="1"/>
</dbReference>
<feature type="transmembrane region" description="Helical" evidence="19">
    <location>
        <begin position="651"/>
        <end position="678"/>
    </location>
</feature>
<evidence type="ECO:0000256" key="10">
    <source>
        <dbReference type="ARBA" id="ARBA00023157"/>
    </source>
</evidence>
<keyword evidence="8 19" id="KW-0472">Membrane</keyword>
<dbReference type="GO" id="GO:0038023">
    <property type="term" value="F:signaling receptor activity"/>
    <property type="evidence" value="ECO:0007669"/>
    <property type="project" value="Ensembl"/>
</dbReference>
<dbReference type="FunCoup" id="G1U729">
    <property type="interactions" value="147"/>
</dbReference>
<dbReference type="Gene3D" id="2.60.40.10">
    <property type="entry name" value="Immunoglobulins"/>
    <property type="match status" value="2"/>
</dbReference>
<name>G1U729_RABIT</name>
<sequence length="684" mass="72096">MVPGAAEGGSKSSGRRQRGGGTQQLPLGAGPLRIPTPRCSASCSPPGHAPPAAPAPQSPRRPPETPQIRLRTMGALRPTPPPRLLQLLLLTLGVGCGAREVLVPEGPLYRVAGTAVSISCNVSGYEGPAQQDFEWFLYRPEAPDAALGIVSTRDTRFSYAIFGPRVAAGEVQVQRLQGDAVLLKIARLQAQDAGIYECYTPSTDTRYLGSYSGKVELRVLPDMLQVSAAPPGPRGRQAPASPPRLTVHEGQELALGCLARTSTQKHTHLAVSFGRAVPEAPVGRATLQEVVGLRSDLAVEAGAPYAERLAAGELRLGKEGSDRYRMVVGGAQAEDAGTYHCTAAEWIQDPDGSWAQIAEKRAVLAQVDVQTLSSQLAVTVGPGERRIGPGEPLELLCNVSGALPPPGRHAAYSVGWEMAPAGAPGPGRLVAQLDTEGVGSLGPGYEGRHIAMEKVASRTYRLRLEAARPADAGTYRCLAKAYVRGSGTRLREAASARSRPLPVHVREEGVVLEAVAWLAGGTVYRGETASLLCNISVRGGPPGLRLAASWWVERPEEGELSSSPAQLVGGVGQDGVAELGVRPGGGPVSVELVGPRSHRLRLHSLGPEDEGVYHCAPSAWVQHADYSWYQAGSARSGPVTVYPYTHALDTLLVPMLVGTGVALVTGAIVLGTITCCFMKRLRKR</sequence>
<keyword evidence="6" id="KW-0677">Repeat</keyword>
<evidence type="ECO:0000256" key="5">
    <source>
        <dbReference type="ARBA" id="ARBA00022729"/>
    </source>
</evidence>
<dbReference type="PaxDb" id="9986-ENSOCUP00000025229"/>
<reference evidence="21" key="3">
    <citation type="submission" date="2025-09" db="UniProtKB">
        <authorList>
            <consortium name="Ensembl"/>
        </authorList>
    </citation>
    <scope>IDENTIFICATION</scope>
    <source>
        <strain evidence="21">Thorbecke</strain>
    </source>
</reference>
<dbReference type="Bgee" id="ENSOCUG00000023058">
    <property type="expression patterns" value="Expressed in brain and 19 other cell types or tissues"/>
</dbReference>
<feature type="region of interest" description="Disordered" evidence="18">
    <location>
        <begin position="1"/>
        <end position="66"/>
    </location>
</feature>
<protein>
    <recommendedName>
        <fullName evidence="14">Immunoglobulin superfamily member 8</fullName>
    </recommendedName>
    <alternativeName>
        <fullName evidence="17">CD81 partner 3</fullName>
    </alternativeName>
    <alternativeName>
        <fullName evidence="15">Glu-Trp-Ile EWI motif-containing protein 2</fullName>
    </alternativeName>
    <alternativeName>
        <fullName evidence="16">Prostaglandin regulatory-like protein</fullName>
    </alternativeName>
</protein>
<reference evidence="21" key="2">
    <citation type="submission" date="2025-08" db="UniProtKB">
        <authorList>
            <consortium name="Ensembl"/>
        </authorList>
    </citation>
    <scope>IDENTIFICATION</scope>
    <source>
        <strain evidence="21">Thorbecke</strain>
    </source>
</reference>
<evidence type="ECO:0000256" key="3">
    <source>
        <dbReference type="ARBA" id="ARBA00022553"/>
    </source>
</evidence>
<dbReference type="InterPro" id="IPR013783">
    <property type="entry name" value="Ig-like_fold"/>
</dbReference>
<dbReference type="RefSeq" id="XP_002715294.4">
    <property type="nucleotide sequence ID" value="XM_002715248.5"/>
</dbReference>
<dbReference type="InParanoid" id="G1U729"/>
<dbReference type="Ensembl" id="ENSOCUT00000023886.2">
    <property type="protein sequence ID" value="ENSOCUP00000025229.2"/>
    <property type="gene ID" value="ENSOCUG00000023058.2"/>
</dbReference>
<evidence type="ECO:0000256" key="1">
    <source>
        <dbReference type="ARBA" id="ARBA00004162"/>
    </source>
</evidence>
<dbReference type="InterPro" id="IPR036179">
    <property type="entry name" value="Ig-like_dom_sf"/>
</dbReference>
<keyword evidence="22" id="KW-1185">Reference proteome</keyword>
<keyword evidence="3" id="KW-0597">Phosphoprotein</keyword>
<evidence type="ECO:0000256" key="19">
    <source>
        <dbReference type="SAM" id="Phobius"/>
    </source>
</evidence>
<keyword evidence="11" id="KW-0325">Glycoprotein</keyword>
<dbReference type="KEGG" id="ocu:100338663"/>
<evidence type="ECO:0000256" key="11">
    <source>
        <dbReference type="ARBA" id="ARBA00023180"/>
    </source>
</evidence>
<dbReference type="SUPFAM" id="SSF48726">
    <property type="entry name" value="Immunoglobulin"/>
    <property type="match status" value="4"/>
</dbReference>
<evidence type="ECO:0000256" key="2">
    <source>
        <dbReference type="ARBA" id="ARBA00022475"/>
    </source>
</evidence>
<evidence type="ECO:0000256" key="13">
    <source>
        <dbReference type="ARBA" id="ARBA00023319"/>
    </source>
</evidence>
<evidence type="ECO:0000256" key="7">
    <source>
        <dbReference type="ARBA" id="ARBA00022989"/>
    </source>
</evidence>
<dbReference type="ExpressionAtlas" id="G1U729">
    <property type="expression patterns" value="baseline"/>
</dbReference>
<dbReference type="PANTHER" id="PTHR12207">
    <property type="entry name" value="V-SET AND TRANSMEMBRANE DOMAIN-CONTAINING PROTEIN"/>
    <property type="match status" value="1"/>
</dbReference>
<proteinExistence type="predicted"/>
<evidence type="ECO:0000313" key="21">
    <source>
        <dbReference type="Ensembl" id="ENSOCUP00000025229.2"/>
    </source>
</evidence>
<dbReference type="STRING" id="9986.ENSOCUP00000025229"/>
<keyword evidence="9" id="KW-0564">Palmitate</keyword>
<organism evidence="21 22">
    <name type="scientific">Oryctolagus cuniculus</name>
    <name type="common">Rabbit</name>
    <dbReference type="NCBI Taxonomy" id="9986"/>
    <lineage>
        <taxon>Eukaryota</taxon>
        <taxon>Metazoa</taxon>
        <taxon>Chordata</taxon>
        <taxon>Craniata</taxon>
        <taxon>Vertebrata</taxon>
        <taxon>Euteleostomi</taxon>
        <taxon>Mammalia</taxon>
        <taxon>Eutheria</taxon>
        <taxon>Euarchontoglires</taxon>
        <taxon>Glires</taxon>
        <taxon>Lagomorpha</taxon>
        <taxon>Leporidae</taxon>
        <taxon>Oryctolagus</taxon>
    </lineage>
</organism>
<dbReference type="Pfam" id="PF07686">
    <property type="entry name" value="V-set"/>
    <property type="match status" value="1"/>
</dbReference>
<keyword evidence="4 19" id="KW-0812">Transmembrane</keyword>
<dbReference type="PROSITE" id="PS50835">
    <property type="entry name" value="IG_LIKE"/>
    <property type="match status" value="3"/>
</dbReference>
<dbReference type="SMART" id="SM00409">
    <property type="entry name" value="IG"/>
    <property type="match status" value="4"/>
</dbReference>
<feature type="domain" description="Ig-like" evidence="20">
    <location>
        <begin position="374"/>
        <end position="495"/>
    </location>
</feature>
<evidence type="ECO:0000256" key="15">
    <source>
        <dbReference type="ARBA" id="ARBA00078280"/>
    </source>
</evidence>
<dbReference type="InterPro" id="IPR013106">
    <property type="entry name" value="Ig_V-set"/>
</dbReference>
<feature type="domain" description="Ig-like" evidence="20">
    <location>
        <begin position="82"/>
        <end position="209"/>
    </location>
</feature>
<dbReference type="CTD" id="93185"/>
<evidence type="ECO:0000313" key="22">
    <source>
        <dbReference type="Proteomes" id="UP000001811"/>
    </source>
</evidence>
<reference evidence="21 22" key="1">
    <citation type="journal article" date="2011" name="Nature">
        <title>A high-resolution map of human evolutionary constraint using 29 mammals.</title>
        <authorList>
            <person name="Lindblad-Toh K."/>
            <person name="Garber M."/>
            <person name="Zuk O."/>
            <person name="Lin M.F."/>
            <person name="Parker B.J."/>
            <person name="Washietl S."/>
            <person name="Kheradpour P."/>
            <person name="Ernst J."/>
            <person name="Jordan G."/>
            <person name="Mauceli E."/>
            <person name="Ward L.D."/>
            <person name="Lowe C.B."/>
            <person name="Holloway A.K."/>
            <person name="Clamp M."/>
            <person name="Gnerre S."/>
            <person name="Alfoldi J."/>
            <person name="Beal K."/>
            <person name="Chang J."/>
            <person name="Clawson H."/>
            <person name="Cuff J."/>
            <person name="Di Palma F."/>
            <person name="Fitzgerald S."/>
            <person name="Flicek P."/>
            <person name="Guttman M."/>
            <person name="Hubisz M.J."/>
            <person name="Jaffe D.B."/>
            <person name="Jungreis I."/>
            <person name="Kent W.J."/>
            <person name="Kostka D."/>
            <person name="Lara M."/>
            <person name="Martins A.L."/>
            <person name="Massingham T."/>
            <person name="Moltke I."/>
            <person name="Raney B.J."/>
            <person name="Rasmussen M.D."/>
            <person name="Robinson J."/>
            <person name="Stark A."/>
            <person name="Vilella A.J."/>
            <person name="Wen J."/>
            <person name="Xie X."/>
            <person name="Zody M.C."/>
            <person name="Baldwin J."/>
            <person name="Bloom T."/>
            <person name="Chin C.W."/>
            <person name="Heiman D."/>
            <person name="Nicol R."/>
            <person name="Nusbaum C."/>
            <person name="Young S."/>
            <person name="Wilkinson J."/>
            <person name="Worley K.C."/>
            <person name="Kovar C.L."/>
            <person name="Muzny D.M."/>
            <person name="Gibbs R.A."/>
            <person name="Cree A."/>
            <person name="Dihn H.H."/>
            <person name="Fowler G."/>
            <person name="Jhangiani S."/>
            <person name="Joshi V."/>
            <person name="Lee S."/>
            <person name="Lewis L.R."/>
            <person name="Nazareth L.V."/>
            <person name="Okwuonu G."/>
            <person name="Santibanez J."/>
            <person name="Warren W.C."/>
            <person name="Mardis E.R."/>
            <person name="Weinstock G.M."/>
            <person name="Wilson R.K."/>
            <person name="Delehaunty K."/>
            <person name="Dooling D."/>
            <person name="Fronik C."/>
            <person name="Fulton L."/>
            <person name="Fulton B."/>
            <person name="Graves T."/>
            <person name="Minx P."/>
            <person name="Sodergren E."/>
            <person name="Birney E."/>
            <person name="Margulies E.H."/>
            <person name="Herrero J."/>
            <person name="Green E.D."/>
            <person name="Haussler D."/>
            <person name="Siepel A."/>
            <person name="Goldman N."/>
            <person name="Pollard K.S."/>
            <person name="Pedersen J.S."/>
            <person name="Lander E.S."/>
            <person name="Kellis M."/>
        </authorList>
    </citation>
    <scope>NUCLEOTIDE SEQUENCE [LARGE SCALE GENOMIC DNA]</scope>
    <source>
        <strain evidence="21 22">Thorbecke inbred</strain>
    </source>
</reference>
<keyword evidence="12" id="KW-0449">Lipoprotein</keyword>
<dbReference type="AlphaFoldDB" id="G1U729"/>
<keyword evidence="7 19" id="KW-1133">Transmembrane helix</keyword>
<feature type="compositionally biased region" description="Pro residues" evidence="18">
    <location>
        <begin position="47"/>
        <end position="60"/>
    </location>
</feature>
<evidence type="ECO:0000256" key="16">
    <source>
        <dbReference type="ARBA" id="ARBA00078613"/>
    </source>
</evidence>
<dbReference type="GeneTree" id="ENSGT00940000161314"/>
<dbReference type="GeneID" id="100338663"/>
<gene>
    <name evidence="21" type="primary">IGSF8</name>
</gene>
<dbReference type="GO" id="GO:0005886">
    <property type="term" value="C:plasma membrane"/>
    <property type="evidence" value="ECO:0007669"/>
    <property type="project" value="UniProtKB-SubCell"/>
</dbReference>
<evidence type="ECO:0000256" key="12">
    <source>
        <dbReference type="ARBA" id="ARBA00023288"/>
    </source>
</evidence>
<feature type="domain" description="Ig-like" evidence="20">
    <location>
        <begin position="502"/>
        <end position="615"/>
    </location>
</feature>
<dbReference type="FunFam" id="2.60.40.10:FF:000863">
    <property type="entry name" value="immunoglobulin superfamily member 8"/>
    <property type="match status" value="1"/>
</dbReference>
<dbReference type="InterPro" id="IPR051102">
    <property type="entry name" value="IgSF_V-set/TM_domain"/>
</dbReference>
<dbReference type="InterPro" id="IPR003599">
    <property type="entry name" value="Ig_sub"/>
</dbReference>
<evidence type="ECO:0000256" key="4">
    <source>
        <dbReference type="ARBA" id="ARBA00022692"/>
    </source>
</evidence>
<dbReference type="GO" id="GO:0030335">
    <property type="term" value="P:positive regulation of cell migration"/>
    <property type="evidence" value="ECO:0007669"/>
    <property type="project" value="Ensembl"/>
</dbReference>
<evidence type="ECO:0000256" key="14">
    <source>
        <dbReference type="ARBA" id="ARBA00067284"/>
    </source>
</evidence>
<evidence type="ECO:0000256" key="17">
    <source>
        <dbReference type="ARBA" id="ARBA00082384"/>
    </source>
</evidence>
<dbReference type="EMBL" id="AAGW02000295">
    <property type="status" value="NOT_ANNOTATED_CDS"/>
    <property type="molecule type" value="Genomic_DNA"/>
</dbReference>
<evidence type="ECO:0000256" key="8">
    <source>
        <dbReference type="ARBA" id="ARBA00023136"/>
    </source>
</evidence>
<accession>G1U729</accession>
<dbReference type="FunFam" id="2.60.40.10:FF:000191">
    <property type="entry name" value="Immunoglobulin superfamily member 3"/>
    <property type="match status" value="1"/>
</dbReference>
<dbReference type="Proteomes" id="UP000001811">
    <property type="component" value="Chromosome 13"/>
</dbReference>
<evidence type="ECO:0000256" key="6">
    <source>
        <dbReference type="ARBA" id="ARBA00022737"/>
    </source>
</evidence>
<dbReference type="HOGENOM" id="CLU_005187_2_0_1"/>